<evidence type="ECO:0000313" key="2">
    <source>
        <dbReference type="EMBL" id="CAE0415724.1"/>
    </source>
</evidence>
<dbReference type="AlphaFoldDB" id="A0A7S3P667"/>
<keyword evidence="1" id="KW-0732">Signal</keyword>
<reference evidence="2" key="1">
    <citation type="submission" date="2021-01" db="EMBL/GenBank/DDBJ databases">
        <authorList>
            <person name="Corre E."/>
            <person name="Pelletier E."/>
            <person name="Niang G."/>
            <person name="Scheremetjew M."/>
            <person name="Finn R."/>
            <person name="Kale V."/>
            <person name="Holt S."/>
            <person name="Cochrane G."/>
            <person name="Meng A."/>
            <person name="Brown T."/>
            <person name="Cohen L."/>
        </authorList>
    </citation>
    <scope>NUCLEOTIDE SEQUENCE</scope>
    <source>
        <strain evidence="2">CCMP127</strain>
    </source>
</reference>
<evidence type="ECO:0000256" key="1">
    <source>
        <dbReference type="SAM" id="SignalP"/>
    </source>
</evidence>
<feature type="chain" id="PRO_5031404069" description="Secreted protein" evidence="1">
    <location>
        <begin position="31"/>
        <end position="220"/>
    </location>
</feature>
<evidence type="ECO:0008006" key="3">
    <source>
        <dbReference type="Google" id="ProtNLM"/>
    </source>
</evidence>
<name>A0A7S3P667_9STRA</name>
<feature type="signal peptide" evidence="1">
    <location>
        <begin position="1"/>
        <end position="30"/>
    </location>
</feature>
<dbReference type="EMBL" id="HBIM01016345">
    <property type="protein sequence ID" value="CAE0415724.1"/>
    <property type="molecule type" value="Transcribed_RNA"/>
</dbReference>
<accession>A0A7S3P667</accession>
<protein>
    <recommendedName>
        <fullName evidence="3">Secreted protein</fullName>
    </recommendedName>
</protein>
<organism evidence="2">
    <name type="scientific">Amphora coffeiformis</name>
    <dbReference type="NCBI Taxonomy" id="265554"/>
    <lineage>
        <taxon>Eukaryota</taxon>
        <taxon>Sar</taxon>
        <taxon>Stramenopiles</taxon>
        <taxon>Ochrophyta</taxon>
        <taxon>Bacillariophyta</taxon>
        <taxon>Bacillariophyceae</taxon>
        <taxon>Bacillariophycidae</taxon>
        <taxon>Thalassiophysales</taxon>
        <taxon>Catenulaceae</taxon>
        <taxon>Amphora</taxon>
    </lineage>
</organism>
<sequence>MQQFVTTMAMFRFLVSLVVLLGFLVPGAHCGCPPVDEPCMNEQNHQKCQELVDNGCTNLIWMESCPIQFACATYDRSNLRRTKAVKAKEATALRPDACVSLYVYDTDKCTGTPRRTVTYPTWQKPGSQCFHDVSMDHISVKDQYCNAETGNWHQTVFMGSADCSKKWWNSRFELTYTTDSCIGGYQLAECHLDPCSQTEPINDDKEVLESIVMAIAMAVD</sequence>
<gene>
    <name evidence="2" type="ORF">ACOF00016_LOCUS12793</name>
</gene>
<proteinExistence type="predicted"/>